<keyword evidence="5 6" id="KW-0687">Ribonucleoprotein</keyword>
<dbReference type="GO" id="GO:0022627">
    <property type="term" value="C:cytosolic small ribosomal subunit"/>
    <property type="evidence" value="ECO:0007669"/>
    <property type="project" value="UniProtKB-UniRule"/>
</dbReference>
<comment type="caution">
    <text evidence="7">The sequence shown here is derived from an EMBL/GenBank/DDBJ whole genome shotgun (WGS) entry which is preliminary data.</text>
</comment>
<proteinExistence type="inferred from homology"/>
<dbReference type="Pfam" id="PF00366">
    <property type="entry name" value="Ribosomal_S17"/>
    <property type="match status" value="1"/>
</dbReference>
<evidence type="ECO:0000256" key="2">
    <source>
        <dbReference type="ARBA" id="ARBA00022730"/>
    </source>
</evidence>
<comment type="similarity">
    <text evidence="1 6">Belongs to the universal ribosomal protein uS17 family.</text>
</comment>
<gene>
    <name evidence="6" type="primary">rpsQ</name>
    <name evidence="7" type="ORF">DX908_03360</name>
</gene>
<dbReference type="RefSeq" id="WP_116391040.1">
    <property type="nucleotide sequence ID" value="NZ_CAXQPM010000006.1"/>
</dbReference>
<evidence type="ECO:0000313" key="7">
    <source>
        <dbReference type="EMBL" id="RFB04407.1"/>
    </source>
</evidence>
<dbReference type="FunCoup" id="A0A371RG25">
    <property type="interactions" value="426"/>
</dbReference>
<dbReference type="InParanoid" id="A0A371RG25"/>
<dbReference type="EMBL" id="QUQO01000001">
    <property type="protein sequence ID" value="RFB04407.1"/>
    <property type="molecule type" value="Genomic_DNA"/>
</dbReference>
<evidence type="ECO:0000256" key="5">
    <source>
        <dbReference type="ARBA" id="ARBA00023274"/>
    </source>
</evidence>
<keyword evidence="2 6" id="KW-0699">rRNA-binding</keyword>
<evidence type="ECO:0000313" key="8">
    <source>
        <dbReference type="Proteomes" id="UP000264589"/>
    </source>
</evidence>
<dbReference type="GO" id="GO:0003735">
    <property type="term" value="F:structural constituent of ribosome"/>
    <property type="evidence" value="ECO:0007669"/>
    <property type="project" value="UniProtKB-UniRule"/>
</dbReference>
<evidence type="ECO:0000256" key="6">
    <source>
        <dbReference type="HAMAP-Rule" id="MF_01345"/>
    </source>
</evidence>
<dbReference type="PANTHER" id="PTHR10744">
    <property type="entry name" value="40S RIBOSOMAL PROTEIN S11 FAMILY MEMBER"/>
    <property type="match status" value="1"/>
</dbReference>
<dbReference type="NCBIfam" id="NF004123">
    <property type="entry name" value="PRK05610.1"/>
    <property type="match status" value="1"/>
</dbReference>
<dbReference type="GO" id="GO:0019843">
    <property type="term" value="F:rRNA binding"/>
    <property type="evidence" value="ECO:0007669"/>
    <property type="project" value="UniProtKB-UniRule"/>
</dbReference>
<dbReference type="PRINTS" id="PR00973">
    <property type="entry name" value="RIBOSOMALS17"/>
</dbReference>
<organism evidence="7 8">
    <name type="scientific">Parvularcula marina</name>
    <dbReference type="NCBI Taxonomy" id="2292771"/>
    <lineage>
        <taxon>Bacteria</taxon>
        <taxon>Pseudomonadati</taxon>
        <taxon>Pseudomonadota</taxon>
        <taxon>Alphaproteobacteria</taxon>
        <taxon>Parvularculales</taxon>
        <taxon>Parvularculaceae</taxon>
        <taxon>Parvularcula</taxon>
    </lineage>
</organism>
<dbReference type="HAMAP" id="MF_01345_B">
    <property type="entry name" value="Ribosomal_uS17_B"/>
    <property type="match status" value="1"/>
</dbReference>
<dbReference type="NCBIfam" id="TIGR03635">
    <property type="entry name" value="uS17_bact"/>
    <property type="match status" value="1"/>
</dbReference>
<keyword evidence="8" id="KW-1185">Reference proteome</keyword>
<dbReference type="CDD" id="cd00364">
    <property type="entry name" value="Ribosomal_uS17"/>
    <property type="match status" value="1"/>
</dbReference>
<reference evidence="7 8" key="1">
    <citation type="submission" date="2018-08" db="EMBL/GenBank/DDBJ databases">
        <title>Parvularcula sp. SM1705, isolated from surface water of the South Sea China.</title>
        <authorList>
            <person name="Sun L."/>
        </authorList>
    </citation>
    <scope>NUCLEOTIDE SEQUENCE [LARGE SCALE GENOMIC DNA]</scope>
    <source>
        <strain evidence="7 8">SM1705</strain>
    </source>
</reference>
<accession>A0A371RG25</accession>
<comment type="subunit">
    <text evidence="6">Part of the 30S ribosomal subunit.</text>
</comment>
<sequence>MPKRVLQGPVVSDKGDKTVVVRIDRAFKHPLLAKVVRRSKRYHAHDENNQYKVGDMVQIRECPPKSKLKRWEVVTAEELAAAAADRQQAEADKADANE</sequence>
<dbReference type="SUPFAM" id="SSF50249">
    <property type="entry name" value="Nucleic acid-binding proteins"/>
    <property type="match status" value="1"/>
</dbReference>
<evidence type="ECO:0000256" key="4">
    <source>
        <dbReference type="ARBA" id="ARBA00022980"/>
    </source>
</evidence>
<keyword evidence="3 6" id="KW-0694">RNA-binding</keyword>
<evidence type="ECO:0000256" key="3">
    <source>
        <dbReference type="ARBA" id="ARBA00022884"/>
    </source>
</evidence>
<dbReference type="PANTHER" id="PTHR10744:SF1">
    <property type="entry name" value="SMALL RIBOSOMAL SUBUNIT PROTEIN US17M"/>
    <property type="match status" value="1"/>
</dbReference>
<evidence type="ECO:0000256" key="1">
    <source>
        <dbReference type="ARBA" id="ARBA00010254"/>
    </source>
</evidence>
<dbReference type="GO" id="GO:0006412">
    <property type="term" value="P:translation"/>
    <property type="evidence" value="ECO:0007669"/>
    <property type="project" value="UniProtKB-UniRule"/>
</dbReference>
<protein>
    <recommendedName>
        <fullName evidence="6">Small ribosomal subunit protein uS17</fullName>
    </recommendedName>
</protein>
<dbReference type="OrthoDB" id="9811714at2"/>
<dbReference type="Gene3D" id="2.40.50.140">
    <property type="entry name" value="Nucleic acid-binding proteins"/>
    <property type="match status" value="1"/>
</dbReference>
<dbReference type="InterPro" id="IPR012340">
    <property type="entry name" value="NA-bd_OB-fold"/>
</dbReference>
<dbReference type="AlphaFoldDB" id="A0A371RG25"/>
<dbReference type="InterPro" id="IPR019984">
    <property type="entry name" value="Ribosomal_uS17_bact/chlr"/>
</dbReference>
<dbReference type="InterPro" id="IPR000266">
    <property type="entry name" value="Ribosomal_uS17"/>
</dbReference>
<comment type="function">
    <text evidence="6">One of the primary rRNA binding proteins, it binds specifically to the 5'-end of 16S ribosomal RNA.</text>
</comment>
<keyword evidence="4 6" id="KW-0689">Ribosomal protein</keyword>
<name>A0A371RG25_9PROT</name>
<dbReference type="Proteomes" id="UP000264589">
    <property type="component" value="Unassembled WGS sequence"/>
</dbReference>